<comment type="caution">
    <text evidence="3">The sequence shown here is derived from an EMBL/GenBank/DDBJ whole genome shotgun (WGS) entry which is preliminary data.</text>
</comment>
<dbReference type="CDD" id="cd00293">
    <property type="entry name" value="USP-like"/>
    <property type="match status" value="1"/>
</dbReference>
<dbReference type="Proteomes" id="UP001597052">
    <property type="component" value="Unassembled WGS sequence"/>
</dbReference>
<dbReference type="EMBL" id="JBHUDM010000001">
    <property type="protein sequence ID" value="MFD1641339.1"/>
    <property type="molecule type" value="Genomic_DNA"/>
</dbReference>
<evidence type="ECO:0000313" key="4">
    <source>
        <dbReference type="Proteomes" id="UP001597052"/>
    </source>
</evidence>
<dbReference type="PANTHER" id="PTHR46268:SF24">
    <property type="entry name" value="UNIVERSAL STRESS PROTEIN"/>
    <property type="match status" value="1"/>
</dbReference>
<gene>
    <name evidence="3" type="ORF">ACFSBW_05550</name>
</gene>
<dbReference type="SUPFAM" id="SSF52402">
    <property type="entry name" value="Adenine nucleotide alpha hydrolases-like"/>
    <property type="match status" value="1"/>
</dbReference>
<dbReference type="PRINTS" id="PR01438">
    <property type="entry name" value="UNVRSLSTRESS"/>
</dbReference>
<dbReference type="InterPro" id="IPR014729">
    <property type="entry name" value="Rossmann-like_a/b/a_fold"/>
</dbReference>
<dbReference type="RefSeq" id="WP_256395040.1">
    <property type="nucleotide sequence ID" value="NZ_JANHDJ010000001.1"/>
</dbReference>
<name>A0ABD6D7Q6_9EURY</name>
<proteinExistence type="inferred from homology"/>
<dbReference type="PANTHER" id="PTHR46268">
    <property type="entry name" value="STRESS RESPONSE PROTEIN NHAX"/>
    <property type="match status" value="1"/>
</dbReference>
<feature type="domain" description="UspA" evidence="2">
    <location>
        <begin position="3"/>
        <end position="149"/>
    </location>
</feature>
<protein>
    <submittedName>
        <fullName evidence="3">Universal stress protein</fullName>
    </submittedName>
</protein>
<evidence type="ECO:0000259" key="2">
    <source>
        <dbReference type="Pfam" id="PF00582"/>
    </source>
</evidence>
<dbReference type="Gene3D" id="3.40.50.620">
    <property type="entry name" value="HUPs"/>
    <property type="match status" value="1"/>
</dbReference>
<sequence length="149" mass="16339">MAPQILVPLDGSPLGNNALSVALEDYPDAELHVLHVVDPSEPGYSYASLGVDAYGSPQHGSQAWYDRADEYAAELFETARERAADHDVDLTTETRVGRPDREIVRYIEDNDIDHVILGSHGRDRESQTLVGGVAEAVVFRSPVRVTLVK</sequence>
<evidence type="ECO:0000256" key="1">
    <source>
        <dbReference type="ARBA" id="ARBA00008791"/>
    </source>
</evidence>
<evidence type="ECO:0000313" key="3">
    <source>
        <dbReference type="EMBL" id="MFD1641339.1"/>
    </source>
</evidence>
<accession>A0ABD6D7Q6</accession>
<reference evidence="3 4" key="1">
    <citation type="journal article" date="2019" name="Int. J. Syst. Evol. Microbiol.">
        <title>The Global Catalogue of Microorganisms (GCM) 10K type strain sequencing project: providing services to taxonomists for standard genome sequencing and annotation.</title>
        <authorList>
            <consortium name="The Broad Institute Genomics Platform"/>
            <consortium name="The Broad Institute Genome Sequencing Center for Infectious Disease"/>
            <person name="Wu L."/>
            <person name="Ma J."/>
        </authorList>
    </citation>
    <scope>NUCLEOTIDE SEQUENCE [LARGE SCALE GENOMIC DNA]</scope>
    <source>
        <strain evidence="3 4">CGMCC 1.10593</strain>
    </source>
</reference>
<dbReference type="Pfam" id="PF00582">
    <property type="entry name" value="Usp"/>
    <property type="match status" value="1"/>
</dbReference>
<dbReference type="AlphaFoldDB" id="A0ABD6D7Q6"/>
<dbReference type="InterPro" id="IPR006016">
    <property type="entry name" value="UspA"/>
</dbReference>
<keyword evidence="4" id="KW-1185">Reference proteome</keyword>
<organism evidence="3 4">
    <name type="scientific">Halohasta litorea</name>
    <dbReference type="NCBI Taxonomy" id="869891"/>
    <lineage>
        <taxon>Archaea</taxon>
        <taxon>Methanobacteriati</taxon>
        <taxon>Methanobacteriota</taxon>
        <taxon>Stenosarchaea group</taxon>
        <taxon>Halobacteria</taxon>
        <taxon>Halobacteriales</taxon>
        <taxon>Haloferacaceae</taxon>
        <taxon>Halohasta</taxon>
    </lineage>
</organism>
<comment type="similarity">
    <text evidence="1">Belongs to the universal stress protein A family.</text>
</comment>
<dbReference type="InterPro" id="IPR006015">
    <property type="entry name" value="Universal_stress_UspA"/>
</dbReference>